<sequence>MRPENRRDDYGDIAVRASGYDRHADDWYVEPAWCVDALIQVERPFIGAVLDPCCGGGNIGKRLTCAGVYTVNTDIVDRGGGPVDIVADYHDAIGIVGPKSIVSNPPYGDAQDFVETALTGTMDRVCVLLRLAFLEGQKRREWFKSVPLARVWVSSKRISMPPGGSGVPAKGGAIAYAWFVFEHGYRGLPVIGWLPDAGKNQEESTNNPTPAEYPTGRNPANMTKAAGSGEPGGLLTTILE</sequence>
<dbReference type="Proteomes" id="UP000195633">
    <property type="component" value="Chromosome"/>
</dbReference>
<feature type="region of interest" description="Disordered" evidence="1">
    <location>
        <begin position="199"/>
        <end position="240"/>
    </location>
</feature>
<dbReference type="PROSITE" id="PS00092">
    <property type="entry name" value="N6_MTASE"/>
    <property type="match status" value="1"/>
</dbReference>
<gene>
    <name evidence="2" type="ORF">S101447_00899</name>
</gene>
<evidence type="ECO:0000313" key="2">
    <source>
        <dbReference type="EMBL" id="ARW10001.1"/>
    </source>
</evidence>
<evidence type="ECO:0000313" key="3">
    <source>
        <dbReference type="Proteomes" id="UP000195633"/>
    </source>
</evidence>
<dbReference type="GO" id="GO:0003676">
    <property type="term" value="F:nucleic acid binding"/>
    <property type="evidence" value="ECO:0007669"/>
    <property type="project" value="InterPro"/>
</dbReference>
<organism evidence="2 3">
    <name type="scientific">Acetobacter ascendens</name>
    <dbReference type="NCBI Taxonomy" id="481146"/>
    <lineage>
        <taxon>Bacteria</taxon>
        <taxon>Pseudomonadati</taxon>
        <taxon>Pseudomonadota</taxon>
        <taxon>Alphaproteobacteria</taxon>
        <taxon>Acetobacterales</taxon>
        <taxon>Acetobacteraceae</taxon>
        <taxon>Acetobacter</taxon>
    </lineage>
</organism>
<protein>
    <recommendedName>
        <fullName evidence="4">Methyltransferase</fullName>
    </recommendedName>
</protein>
<dbReference type="GO" id="GO:0008168">
    <property type="term" value="F:methyltransferase activity"/>
    <property type="evidence" value="ECO:0007669"/>
    <property type="project" value="InterPro"/>
</dbReference>
<dbReference type="GO" id="GO:0032259">
    <property type="term" value="P:methylation"/>
    <property type="evidence" value="ECO:0007669"/>
    <property type="project" value="InterPro"/>
</dbReference>
<name>A0A1Y0UVR0_9PROT</name>
<proteinExistence type="predicted"/>
<dbReference type="SUPFAM" id="SSF53335">
    <property type="entry name" value="S-adenosyl-L-methionine-dependent methyltransferases"/>
    <property type="match status" value="1"/>
</dbReference>
<evidence type="ECO:0008006" key="4">
    <source>
        <dbReference type="Google" id="ProtNLM"/>
    </source>
</evidence>
<dbReference type="InterPro" id="IPR002052">
    <property type="entry name" value="DNA_methylase_N6_adenine_CS"/>
</dbReference>
<dbReference type="EMBL" id="CP021524">
    <property type="protein sequence ID" value="ARW10001.1"/>
    <property type="molecule type" value="Genomic_DNA"/>
</dbReference>
<evidence type="ECO:0000256" key="1">
    <source>
        <dbReference type="SAM" id="MobiDB-lite"/>
    </source>
</evidence>
<reference evidence="2 3" key="1">
    <citation type="submission" date="2017-05" db="EMBL/GenBank/DDBJ databases">
        <title>Genome sequence of Acetobacter pasteurianus subsp. ascendens strain SRCM101447.</title>
        <authorList>
            <person name="Cho S.H."/>
        </authorList>
    </citation>
    <scope>NUCLEOTIDE SEQUENCE [LARGE SCALE GENOMIC DNA]</scope>
    <source>
        <strain evidence="2 3">SRCM101447</strain>
    </source>
</reference>
<dbReference type="InterPro" id="IPR029063">
    <property type="entry name" value="SAM-dependent_MTases_sf"/>
</dbReference>
<dbReference type="AlphaFoldDB" id="A0A1Y0UVR0"/>
<accession>A0A1Y0UVR0</accession>